<dbReference type="Proteomes" id="UP000306954">
    <property type="component" value="Unassembled WGS sequence"/>
</dbReference>
<name>A0A4T0H838_WALIC</name>
<evidence type="ECO:0000313" key="4">
    <source>
        <dbReference type="Proteomes" id="UP000306954"/>
    </source>
</evidence>
<evidence type="ECO:0000313" key="2">
    <source>
        <dbReference type="EMBL" id="TIB11927.1"/>
    </source>
</evidence>
<accession>A0A4T0H838</accession>
<reference evidence="4 5" key="1">
    <citation type="submission" date="2019-03" db="EMBL/GenBank/DDBJ databases">
        <title>Sequencing 23 genomes of Wallemia ichthyophaga.</title>
        <authorList>
            <person name="Gostincar C."/>
        </authorList>
    </citation>
    <scope>NUCLEOTIDE SEQUENCE [LARGE SCALE GENOMIC DNA]</scope>
    <source>
        <strain evidence="3 5">EXF-6200</strain>
        <strain evidence="2 4">EXF-8621</strain>
    </source>
</reference>
<feature type="region of interest" description="Disordered" evidence="1">
    <location>
        <begin position="1"/>
        <end position="23"/>
    </location>
</feature>
<evidence type="ECO:0000256" key="1">
    <source>
        <dbReference type="SAM" id="MobiDB-lite"/>
    </source>
</evidence>
<comment type="caution">
    <text evidence="2">The sequence shown here is derived from an EMBL/GenBank/DDBJ whole genome shotgun (WGS) entry which is preliminary data.</text>
</comment>
<protein>
    <submittedName>
        <fullName evidence="2">Uncharacterized protein</fullName>
    </submittedName>
</protein>
<proteinExistence type="predicted"/>
<evidence type="ECO:0000313" key="5">
    <source>
        <dbReference type="Proteomes" id="UP000310689"/>
    </source>
</evidence>
<dbReference type="EMBL" id="SPOF01000021">
    <property type="protein sequence ID" value="TIB11927.1"/>
    <property type="molecule type" value="Genomic_DNA"/>
</dbReference>
<dbReference type="Proteomes" id="UP000310689">
    <property type="component" value="Unassembled WGS sequence"/>
</dbReference>
<evidence type="ECO:0000313" key="3">
    <source>
        <dbReference type="EMBL" id="TIB39055.1"/>
    </source>
</evidence>
<gene>
    <name evidence="3" type="ORF">E3P86_01302</name>
    <name evidence="2" type="ORF">E3P90_02209</name>
</gene>
<sequence length="221" mass="24773">MDDHYRKSAGLLECHQSPPSESSSAAFYGKHLLNDILLDISIEDPRENLTESQDGRRQSPRLNNNLNKRRITSTDAYTGRPPTPTVREQNSKAMEQALEKFKLEVTDTLRECLRDDTGTRAANTRIKEAKRSATTYACSTNVCTKASAETPMVPSKKAITLKLHQADPAKPVLSDNDLKSVDINRVMDEHIPKTFGDRLNITENFISTAKRLPTNSFKQQA</sequence>
<dbReference type="EMBL" id="SPOI01000042">
    <property type="protein sequence ID" value="TIB39055.1"/>
    <property type="molecule type" value="Genomic_DNA"/>
</dbReference>
<feature type="compositionally biased region" description="Basic and acidic residues" evidence="1">
    <location>
        <begin position="48"/>
        <end position="57"/>
    </location>
</feature>
<feature type="region of interest" description="Disordered" evidence="1">
    <location>
        <begin position="48"/>
        <end position="89"/>
    </location>
</feature>
<organism evidence="2 4">
    <name type="scientific">Wallemia ichthyophaga</name>
    <dbReference type="NCBI Taxonomy" id="245174"/>
    <lineage>
        <taxon>Eukaryota</taxon>
        <taxon>Fungi</taxon>
        <taxon>Dikarya</taxon>
        <taxon>Basidiomycota</taxon>
        <taxon>Wallemiomycotina</taxon>
        <taxon>Wallemiomycetes</taxon>
        <taxon>Wallemiales</taxon>
        <taxon>Wallemiaceae</taxon>
        <taxon>Wallemia</taxon>
    </lineage>
</organism>
<dbReference type="AlphaFoldDB" id="A0A4T0H838"/>